<reference evidence="3" key="1">
    <citation type="journal article" date="2017" name="Plant J.">
        <title>The pomegranate (Punica granatum L.) genome and the genomics of punicalagin biosynthesis.</title>
        <authorList>
            <person name="Qin G."/>
            <person name="Xu C."/>
            <person name="Ming R."/>
            <person name="Tang H."/>
            <person name="Guyot R."/>
            <person name="Kramer E.M."/>
            <person name="Hu Y."/>
            <person name="Yi X."/>
            <person name="Qi Y."/>
            <person name="Xu X."/>
            <person name="Gao Z."/>
            <person name="Pan H."/>
            <person name="Jian J."/>
            <person name="Tian Y."/>
            <person name="Yue Z."/>
            <person name="Xu Y."/>
        </authorList>
    </citation>
    <scope>NUCLEOTIDE SEQUENCE [LARGE SCALE GENOMIC DNA]</scope>
    <source>
        <strain evidence="3">cv. Dabenzi</strain>
    </source>
</reference>
<gene>
    <name evidence="2" type="ORF">CDL15_Pgr005800</name>
</gene>
<comment type="caution">
    <text evidence="2">The sequence shown here is derived from an EMBL/GenBank/DDBJ whole genome shotgun (WGS) entry which is preliminary data.</text>
</comment>
<dbReference type="Proteomes" id="UP000197138">
    <property type="component" value="Unassembled WGS sequence"/>
</dbReference>
<feature type="region of interest" description="Disordered" evidence="1">
    <location>
        <begin position="17"/>
        <end position="54"/>
    </location>
</feature>
<feature type="compositionally biased region" description="Polar residues" evidence="1">
    <location>
        <begin position="22"/>
        <end position="37"/>
    </location>
</feature>
<sequence length="100" mass="10955">MVECLANVGLSDLSPVGRVHQGHQNRNVADRLSSQAHDVSKQADLKPSGVSGEELHDQNLKEAAAFFGSFEIGKRTSYKCTRDQDKQVLWIGAGVYELIT</sequence>
<evidence type="ECO:0000313" key="3">
    <source>
        <dbReference type="Proteomes" id="UP000197138"/>
    </source>
</evidence>
<protein>
    <submittedName>
        <fullName evidence="2">Uncharacterized protein</fullName>
    </submittedName>
</protein>
<accession>A0A218WGF3</accession>
<name>A0A218WGF3_PUNGR</name>
<evidence type="ECO:0000313" key="2">
    <source>
        <dbReference type="EMBL" id="OWM71613.1"/>
    </source>
</evidence>
<dbReference type="EMBL" id="MTKT01004399">
    <property type="protein sequence ID" value="OWM71613.1"/>
    <property type="molecule type" value="Genomic_DNA"/>
</dbReference>
<proteinExistence type="predicted"/>
<evidence type="ECO:0000256" key="1">
    <source>
        <dbReference type="SAM" id="MobiDB-lite"/>
    </source>
</evidence>
<organism evidence="2 3">
    <name type="scientific">Punica granatum</name>
    <name type="common">Pomegranate</name>
    <dbReference type="NCBI Taxonomy" id="22663"/>
    <lineage>
        <taxon>Eukaryota</taxon>
        <taxon>Viridiplantae</taxon>
        <taxon>Streptophyta</taxon>
        <taxon>Embryophyta</taxon>
        <taxon>Tracheophyta</taxon>
        <taxon>Spermatophyta</taxon>
        <taxon>Magnoliopsida</taxon>
        <taxon>eudicotyledons</taxon>
        <taxon>Gunneridae</taxon>
        <taxon>Pentapetalae</taxon>
        <taxon>rosids</taxon>
        <taxon>malvids</taxon>
        <taxon>Myrtales</taxon>
        <taxon>Lythraceae</taxon>
        <taxon>Punica</taxon>
    </lineage>
</organism>
<dbReference type="AlphaFoldDB" id="A0A218WGF3"/>